<dbReference type="Pfam" id="PF00440">
    <property type="entry name" value="TetR_N"/>
    <property type="match status" value="1"/>
</dbReference>
<dbReference type="InterPro" id="IPR009057">
    <property type="entry name" value="Homeodomain-like_sf"/>
</dbReference>
<dbReference type="EMBL" id="BMOK01000005">
    <property type="protein sequence ID" value="GGL51328.1"/>
    <property type="molecule type" value="Genomic_DNA"/>
</dbReference>
<keyword evidence="5" id="KW-1185">Reference proteome</keyword>
<reference evidence="4" key="1">
    <citation type="journal article" date="2014" name="Int. J. Syst. Evol. Microbiol.">
        <title>Complete genome sequence of Corynebacterium casei LMG S-19264T (=DSM 44701T), isolated from a smear-ripened cheese.</title>
        <authorList>
            <consortium name="US DOE Joint Genome Institute (JGI-PGF)"/>
            <person name="Walter F."/>
            <person name="Albersmeier A."/>
            <person name="Kalinowski J."/>
            <person name="Ruckert C."/>
        </authorList>
    </citation>
    <scope>NUCLEOTIDE SEQUENCE</scope>
    <source>
        <strain evidence="4">JCM 15325</strain>
    </source>
</reference>
<evidence type="ECO:0000256" key="2">
    <source>
        <dbReference type="PROSITE-ProRule" id="PRU00335"/>
    </source>
</evidence>
<dbReference type="AlphaFoldDB" id="A0A917W1V6"/>
<proteinExistence type="predicted"/>
<dbReference type="GO" id="GO:0003677">
    <property type="term" value="F:DNA binding"/>
    <property type="evidence" value="ECO:0007669"/>
    <property type="project" value="UniProtKB-UniRule"/>
</dbReference>
<accession>A0A917W1V6</accession>
<sequence>MSDRMQRKDANEISASILQTTESLFSKYGVENVSMHQIAKTANVGQGTMYRRYTNKGDLCLDLMQDYFHAFKDETIKYLQVSKSKSVKERLQTVFKKQLYFLEKHSHLIEAIHSSTMCENTKKPFYEASPYVFIQTIVRSLLEEAINTEEARPLDADFTAHMLIASMNPKIYLFLRQKKGYTAGEIIEKFNRTSLEPLFN</sequence>
<reference evidence="4" key="2">
    <citation type="submission" date="2020-09" db="EMBL/GenBank/DDBJ databases">
        <authorList>
            <person name="Sun Q."/>
            <person name="Ohkuma M."/>
        </authorList>
    </citation>
    <scope>NUCLEOTIDE SEQUENCE</scope>
    <source>
        <strain evidence="4">JCM 15325</strain>
    </source>
</reference>
<dbReference type="InterPro" id="IPR036271">
    <property type="entry name" value="Tet_transcr_reg_TetR-rel_C_sf"/>
</dbReference>
<feature type="domain" description="HTH tetR-type" evidence="3">
    <location>
        <begin position="11"/>
        <end position="71"/>
    </location>
</feature>
<dbReference type="Gene3D" id="1.10.357.10">
    <property type="entry name" value="Tetracycline Repressor, domain 2"/>
    <property type="match status" value="1"/>
</dbReference>
<evidence type="ECO:0000256" key="1">
    <source>
        <dbReference type="ARBA" id="ARBA00023125"/>
    </source>
</evidence>
<name>A0A917W1V6_9BACL</name>
<gene>
    <name evidence="4" type="ORF">GCM10007968_14350</name>
</gene>
<evidence type="ECO:0000313" key="5">
    <source>
        <dbReference type="Proteomes" id="UP000654670"/>
    </source>
</evidence>
<dbReference type="RefSeq" id="WP_188802414.1">
    <property type="nucleotide sequence ID" value="NZ_BMOK01000005.1"/>
</dbReference>
<dbReference type="InterPro" id="IPR001647">
    <property type="entry name" value="HTH_TetR"/>
</dbReference>
<evidence type="ECO:0000313" key="4">
    <source>
        <dbReference type="EMBL" id="GGL51328.1"/>
    </source>
</evidence>
<dbReference type="PROSITE" id="PS50977">
    <property type="entry name" value="HTH_TETR_2"/>
    <property type="match status" value="1"/>
</dbReference>
<feature type="DNA-binding region" description="H-T-H motif" evidence="2">
    <location>
        <begin position="34"/>
        <end position="53"/>
    </location>
</feature>
<dbReference type="SUPFAM" id="SSF46689">
    <property type="entry name" value="Homeodomain-like"/>
    <property type="match status" value="1"/>
</dbReference>
<organism evidence="4 5">
    <name type="scientific">Sporolactobacillus putidus</name>
    <dbReference type="NCBI Taxonomy" id="492735"/>
    <lineage>
        <taxon>Bacteria</taxon>
        <taxon>Bacillati</taxon>
        <taxon>Bacillota</taxon>
        <taxon>Bacilli</taxon>
        <taxon>Bacillales</taxon>
        <taxon>Sporolactobacillaceae</taxon>
        <taxon>Sporolactobacillus</taxon>
    </lineage>
</organism>
<comment type="caution">
    <text evidence="4">The sequence shown here is derived from an EMBL/GenBank/DDBJ whole genome shotgun (WGS) entry which is preliminary data.</text>
</comment>
<dbReference type="InterPro" id="IPR050624">
    <property type="entry name" value="HTH-type_Tx_Regulator"/>
</dbReference>
<dbReference type="PANTHER" id="PTHR43479:SF11">
    <property type="entry name" value="ACREF_ENVCD OPERON REPRESSOR-RELATED"/>
    <property type="match status" value="1"/>
</dbReference>
<protein>
    <submittedName>
        <fullName evidence="4">HTH-type transcriptional regulator</fullName>
    </submittedName>
</protein>
<evidence type="ECO:0000259" key="3">
    <source>
        <dbReference type="PROSITE" id="PS50977"/>
    </source>
</evidence>
<dbReference type="SUPFAM" id="SSF48498">
    <property type="entry name" value="Tetracyclin repressor-like, C-terminal domain"/>
    <property type="match status" value="1"/>
</dbReference>
<dbReference type="Proteomes" id="UP000654670">
    <property type="component" value="Unassembled WGS sequence"/>
</dbReference>
<keyword evidence="1 2" id="KW-0238">DNA-binding</keyword>
<dbReference type="PANTHER" id="PTHR43479">
    <property type="entry name" value="ACREF/ENVCD OPERON REPRESSOR-RELATED"/>
    <property type="match status" value="1"/>
</dbReference>
<dbReference type="PRINTS" id="PR00455">
    <property type="entry name" value="HTHTETR"/>
</dbReference>